<comment type="caution">
    <text evidence="7">The sequence shown here is derived from an EMBL/GenBank/DDBJ whole genome shotgun (WGS) entry which is preliminary data.</text>
</comment>
<dbReference type="GO" id="GO:0043565">
    <property type="term" value="F:sequence-specific DNA binding"/>
    <property type="evidence" value="ECO:0007669"/>
    <property type="project" value="InterPro"/>
</dbReference>
<dbReference type="PANTHER" id="PTHR11019:SF190">
    <property type="entry name" value="ARAC-FAMILY REGULATORY PROTEIN"/>
    <property type="match status" value="1"/>
</dbReference>
<dbReference type="InterPro" id="IPR003313">
    <property type="entry name" value="AraC-bd"/>
</dbReference>
<dbReference type="FunFam" id="1.10.10.60:FF:000132">
    <property type="entry name" value="AraC family transcriptional regulator"/>
    <property type="match status" value="1"/>
</dbReference>
<dbReference type="SMART" id="SM00342">
    <property type="entry name" value="HTH_ARAC"/>
    <property type="match status" value="1"/>
</dbReference>
<evidence type="ECO:0000259" key="6">
    <source>
        <dbReference type="PROSITE" id="PS01124"/>
    </source>
</evidence>
<keyword evidence="8" id="KW-1185">Reference proteome</keyword>
<reference evidence="7 8" key="1">
    <citation type="submission" date="2019-11" db="EMBL/GenBank/DDBJ databases">
        <title>Novel species isolated from a subtropical stream in China.</title>
        <authorList>
            <person name="Lu H."/>
        </authorList>
    </citation>
    <scope>NUCLEOTIDE SEQUENCE [LARGE SCALE GENOMIC DNA]</scope>
    <source>
        <strain evidence="7 8">FT80W</strain>
    </source>
</reference>
<dbReference type="SUPFAM" id="SSF51182">
    <property type="entry name" value="RmlC-like cupins"/>
    <property type="match status" value="1"/>
</dbReference>
<accession>A0A6I2L542</accession>
<dbReference type="AlphaFoldDB" id="A0A6I2L542"/>
<keyword evidence="3" id="KW-0238">DNA-binding</keyword>
<dbReference type="InterPro" id="IPR018060">
    <property type="entry name" value="HTH_AraC"/>
</dbReference>
<dbReference type="InterPro" id="IPR009057">
    <property type="entry name" value="Homeodomain-like_sf"/>
</dbReference>
<evidence type="ECO:0000313" key="7">
    <source>
        <dbReference type="EMBL" id="MRW92872.1"/>
    </source>
</evidence>
<dbReference type="Gene3D" id="1.10.10.60">
    <property type="entry name" value="Homeodomain-like"/>
    <property type="match status" value="1"/>
</dbReference>
<evidence type="ECO:0000313" key="8">
    <source>
        <dbReference type="Proteomes" id="UP000433309"/>
    </source>
</evidence>
<evidence type="ECO:0000256" key="1">
    <source>
        <dbReference type="ARBA" id="ARBA00022491"/>
    </source>
</evidence>
<keyword evidence="2" id="KW-0805">Transcription regulation</keyword>
<dbReference type="Proteomes" id="UP000433309">
    <property type="component" value="Unassembled WGS sequence"/>
</dbReference>
<evidence type="ECO:0000256" key="5">
    <source>
        <dbReference type="ARBA" id="ARBA00023163"/>
    </source>
</evidence>
<dbReference type="Gene3D" id="2.60.120.10">
    <property type="entry name" value="Jelly Rolls"/>
    <property type="match status" value="1"/>
</dbReference>
<dbReference type="CDD" id="cd06124">
    <property type="entry name" value="cupin_NimR-like_N"/>
    <property type="match status" value="1"/>
</dbReference>
<dbReference type="GO" id="GO:0003700">
    <property type="term" value="F:DNA-binding transcription factor activity"/>
    <property type="evidence" value="ECO:0007669"/>
    <property type="project" value="InterPro"/>
</dbReference>
<dbReference type="PRINTS" id="PR00032">
    <property type="entry name" value="HTHARAC"/>
</dbReference>
<name>A0A6I2L542_9BURK</name>
<evidence type="ECO:0000256" key="2">
    <source>
        <dbReference type="ARBA" id="ARBA00023015"/>
    </source>
</evidence>
<gene>
    <name evidence="7" type="ORF">GJ699_23000</name>
</gene>
<keyword evidence="5" id="KW-0804">Transcription</keyword>
<proteinExistence type="predicted"/>
<keyword evidence="4" id="KW-0010">Activator</keyword>
<sequence>MQRNRQHHPIPDSVDLSQDIYFRHLELEPTEWGSHTHPWGQLNYLTHGVMSLSIAGTSFLSPPQYAVWIPPGMAHTSVNATAASYRAVYLSLAASARMPVEPCALTVGPVLRAILDEFARIDVRVPATPQQKRMARVALDQIESAQRLRDYMPAPSSALLRQVLAEVEADLSRKRSTKTLAAQFHLTERTLERRCLAEMGIGLGEWQQRLRFMRAMQALDAGQTIKQVALALGYSSPSVFISMFRRQAGQTPDQYRRASSATGAAS</sequence>
<organism evidence="7 8">
    <name type="scientific">Duganella guangzhouensis</name>
    <dbReference type="NCBI Taxonomy" id="2666084"/>
    <lineage>
        <taxon>Bacteria</taxon>
        <taxon>Pseudomonadati</taxon>
        <taxon>Pseudomonadota</taxon>
        <taxon>Betaproteobacteria</taxon>
        <taxon>Burkholderiales</taxon>
        <taxon>Oxalobacteraceae</taxon>
        <taxon>Telluria group</taxon>
        <taxon>Duganella</taxon>
    </lineage>
</organism>
<dbReference type="Pfam" id="PF02311">
    <property type="entry name" value="AraC_binding"/>
    <property type="match status" value="1"/>
</dbReference>
<protein>
    <submittedName>
        <fullName evidence="7">Helix-turn-helix domain-containing protein</fullName>
    </submittedName>
</protein>
<keyword evidence="1" id="KW-0678">Repressor</keyword>
<evidence type="ECO:0000256" key="3">
    <source>
        <dbReference type="ARBA" id="ARBA00023125"/>
    </source>
</evidence>
<dbReference type="InterPro" id="IPR020449">
    <property type="entry name" value="Tscrpt_reg_AraC-type_HTH"/>
</dbReference>
<dbReference type="PROSITE" id="PS01124">
    <property type="entry name" value="HTH_ARAC_FAMILY_2"/>
    <property type="match status" value="1"/>
</dbReference>
<dbReference type="RefSeq" id="WP_154380701.1">
    <property type="nucleotide sequence ID" value="NZ_WKJK01000013.1"/>
</dbReference>
<dbReference type="InterPro" id="IPR014710">
    <property type="entry name" value="RmlC-like_jellyroll"/>
</dbReference>
<dbReference type="Pfam" id="PF12833">
    <property type="entry name" value="HTH_18"/>
    <property type="match status" value="1"/>
</dbReference>
<dbReference type="SUPFAM" id="SSF46689">
    <property type="entry name" value="Homeodomain-like"/>
    <property type="match status" value="1"/>
</dbReference>
<feature type="domain" description="HTH araC/xylS-type" evidence="6">
    <location>
        <begin position="161"/>
        <end position="258"/>
    </location>
</feature>
<dbReference type="EMBL" id="WKJK01000013">
    <property type="protein sequence ID" value="MRW92872.1"/>
    <property type="molecule type" value="Genomic_DNA"/>
</dbReference>
<evidence type="ECO:0000256" key="4">
    <source>
        <dbReference type="ARBA" id="ARBA00023159"/>
    </source>
</evidence>
<dbReference type="PANTHER" id="PTHR11019">
    <property type="entry name" value="HTH-TYPE TRANSCRIPTIONAL REGULATOR NIMR"/>
    <property type="match status" value="1"/>
</dbReference>
<dbReference type="InterPro" id="IPR011051">
    <property type="entry name" value="RmlC_Cupin_sf"/>
</dbReference>